<sequence length="119" mass="13714">MASLNMGSERYELTSEEIDRVVPKTVGNYALGYISKDKFIVRYVGRSDSDVNQRLKSHIGKHPLCTHFKFSTASSPKVAFEKECQNWHDFNPPENQIHPDRPSNSKNWKCPVEDCEKNQ</sequence>
<evidence type="ECO:0000313" key="2">
    <source>
        <dbReference type="EMBL" id="ATZ93992.1"/>
    </source>
</evidence>
<proteinExistence type="predicted"/>
<evidence type="ECO:0000313" key="3">
    <source>
        <dbReference type="Proteomes" id="UP000231901"/>
    </source>
</evidence>
<dbReference type="KEGG" id="dfn:CVE23_08475"/>
<protein>
    <recommendedName>
        <fullName evidence="4">GIY-YIG domain-containing protein</fullName>
    </recommendedName>
</protein>
<feature type="region of interest" description="Disordered" evidence="1">
    <location>
        <begin position="90"/>
        <end position="119"/>
    </location>
</feature>
<dbReference type="Proteomes" id="UP000231901">
    <property type="component" value="Chromosome"/>
</dbReference>
<evidence type="ECO:0000256" key="1">
    <source>
        <dbReference type="SAM" id="MobiDB-lite"/>
    </source>
</evidence>
<name>A0A2K8QKQ5_9GAMM</name>
<accession>A0A2K8QKQ5</accession>
<evidence type="ECO:0008006" key="4">
    <source>
        <dbReference type="Google" id="ProtNLM"/>
    </source>
</evidence>
<reference evidence="3" key="1">
    <citation type="journal article" date="2018" name="Genome Announc.">
        <title>Complete genome sequence of a Dickeya fangzhongdai type strain causing bleeding canker of pear tree trunks.</title>
        <authorList>
            <person name="Zhao Y."/>
            <person name="Tian Y."/>
            <person name="Li X."/>
            <person name="Hu B."/>
        </authorList>
    </citation>
    <scope>NUCLEOTIDE SEQUENCE [LARGE SCALE GENOMIC DNA]</scope>
    <source>
        <strain evidence="3">DSM 101947</strain>
    </source>
</reference>
<dbReference type="AlphaFoldDB" id="A0A2K8QKQ5"/>
<dbReference type="EMBL" id="CP025003">
    <property type="protein sequence ID" value="ATZ93992.1"/>
    <property type="molecule type" value="Genomic_DNA"/>
</dbReference>
<gene>
    <name evidence="2" type="ORF">CVE23_08475</name>
</gene>
<keyword evidence="3" id="KW-1185">Reference proteome</keyword>
<dbReference type="GeneID" id="66564368"/>
<organism evidence="2 3">
    <name type="scientific">Dickeya fangzhongdai</name>
    <dbReference type="NCBI Taxonomy" id="1778540"/>
    <lineage>
        <taxon>Bacteria</taxon>
        <taxon>Pseudomonadati</taxon>
        <taxon>Pseudomonadota</taxon>
        <taxon>Gammaproteobacteria</taxon>
        <taxon>Enterobacterales</taxon>
        <taxon>Pectobacteriaceae</taxon>
        <taxon>Dickeya</taxon>
    </lineage>
</organism>
<dbReference type="RefSeq" id="WP_100849305.1">
    <property type="nucleotide sequence ID" value="NZ_BMJF01000001.1"/>
</dbReference>